<dbReference type="SMART" id="SM00054">
    <property type="entry name" value="EFh"/>
    <property type="match status" value="2"/>
</dbReference>
<dbReference type="AlphaFoldDB" id="A0A9J5WYG0"/>
<dbReference type="CDD" id="cd00051">
    <property type="entry name" value="EFh"/>
    <property type="match status" value="1"/>
</dbReference>
<evidence type="ECO:0000313" key="4">
    <source>
        <dbReference type="Proteomes" id="UP000824120"/>
    </source>
</evidence>
<reference evidence="3 4" key="1">
    <citation type="submission" date="2020-09" db="EMBL/GenBank/DDBJ databases">
        <title>De no assembly of potato wild relative species, Solanum commersonii.</title>
        <authorList>
            <person name="Cho K."/>
        </authorList>
    </citation>
    <scope>NUCLEOTIDE SEQUENCE [LARGE SCALE GENOMIC DNA]</scope>
    <source>
        <strain evidence="3">LZ3.2</strain>
        <tissue evidence="3">Leaf</tissue>
    </source>
</reference>
<comment type="caution">
    <text evidence="3">The sequence shown here is derived from an EMBL/GenBank/DDBJ whole genome shotgun (WGS) entry which is preliminary data.</text>
</comment>
<dbReference type="Pfam" id="PF13499">
    <property type="entry name" value="EF-hand_7"/>
    <property type="match status" value="1"/>
</dbReference>
<dbReference type="GO" id="GO:0005509">
    <property type="term" value="F:calcium ion binding"/>
    <property type="evidence" value="ECO:0007669"/>
    <property type="project" value="InterPro"/>
</dbReference>
<evidence type="ECO:0000313" key="3">
    <source>
        <dbReference type="EMBL" id="KAG5580818.1"/>
    </source>
</evidence>
<protein>
    <recommendedName>
        <fullName evidence="2">EF-hand domain-containing protein</fullName>
    </recommendedName>
</protein>
<name>A0A9J5WYG0_SOLCO</name>
<dbReference type="InterPro" id="IPR011992">
    <property type="entry name" value="EF-hand-dom_pair"/>
</dbReference>
<dbReference type="Gene3D" id="1.10.238.10">
    <property type="entry name" value="EF-hand"/>
    <property type="match status" value="1"/>
</dbReference>
<dbReference type="EMBL" id="JACXVP010000010">
    <property type="protein sequence ID" value="KAG5580818.1"/>
    <property type="molecule type" value="Genomic_DNA"/>
</dbReference>
<evidence type="ECO:0000256" key="1">
    <source>
        <dbReference type="ARBA" id="ARBA00022837"/>
    </source>
</evidence>
<keyword evidence="1" id="KW-0106">Calcium</keyword>
<dbReference type="PANTHER" id="PTHR34574">
    <property type="entry name" value="CALCIUM-BINDING EF-HAND FAMILY PROTEIN-RELATED"/>
    <property type="match status" value="1"/>
</dbReference>
<dbReference type="Proteomes" id="UP000824120">
    <property type="component" value="Chromosome 10"/>
</dbReference>
<dbReference type="SUPFAM" id="SSF47473">
    <property type="entry name" value="EF-hand"/>
    <property type="match status" value="1"/>
</dbReference>
<proteinExistence type="predicted"/>
<dbReference type="PROSITE" id="PS00018">
    <property type="entry name" value="EF_HAND_1"/>
    <property type="match status" value="2"/>
</dbReference>
<dbReference type="InterPro" id="IPR002048">
    <property type="entry name" value="EF_hand_dom"/>
</dbReference>
<organism evidence="3 4">
    <name type="scientific">Solanum commersonii</name>
    <name type="common">Commerson's wild potato</name>
    <name type="synonym">Commerson's nightshade</name>
    <dbReference type="NCBI Taxonomy" id="4109"/>
    <lineage>
        <taxon>Eukaryota</taxon>
        <taxon>Viridiplantae</taxon>
        <taxon>Streptophyta</taxon>
        <taxon>Embryophyta</taxon>
        <taxon>Tracheophyta</taxon>
        <taxon>Spermatophyta</taxon>
        <taxon>Magnoliopsida</taxon>
        <taxon>eudicotyledons</taxon>
        <taxon>Gunneridae</taxon>
        <taxon>Pentapetalae</taxon>
        <taxon>asterids</taxon>
        <taxon>lamiids</taxon>
        <taxon>Solanales</taxon>
        <taxon>Solanaceae</taxon>
        <taxon>Solanoideae</taxon>
        <taxon>Solaneae</taxon>
        <taxon>Solanum</taxon>
    </lineage>
</organism>
<dbReference type="InterPro" id="IPR018247">
    <property type="entry name" value="EF_Hand_1_Ca_BS"/>
</dbReference>
<dbReference type="PROSITE" id="PS50222">
    <property type="entry name" value="EF_HAND_2"/>
    <property type="match status" value="1"/>
</dbReference>
<dbReference type="PANTHER" id="PTHR34574:SF12">
    <property type="entry name" value="CALCIUM-BINDING EF HAND FAMILY PROTEIN"/>
    <property type="match status" value="1"/>
</dbReference>
<dbReference type="OrthoDB" id="186625at2759"/>
<feature type="domain" description="EF-hand" evidence="2">
    <location>
        <begin position="64"/>
        <end position="99"/>
    </location>
</feature>
<sequence>MSVVVVDGPMMEEFVDDTEAFGKWTDKHFDMLDTDGNGELSRDELQNRKGKFSSCEFELQSKEEISSLYDILIERFDIDKSGTIDRQEFKALTKEIMLAKARGIGNSPVLVILLGDSLVMRVVQHFLAKYSLRPILCGNI</sequence>
<keyword evidence="4" id="KW-1185">Reference proteome</keyword>
<evidence type="ECO:0000259" key="2">
    <source>
        <dbReference type="PROSITE" id="PS50222"/>
    </source>
</evidence>
<accession>A0A9J5WYG0</accession>
<gene>
    <name evidence="3" type="ORF">H5410_051445</name>
</gene>